<accession>A0A9X2NP11</accession>
<dbReference type="PROSITE" id="PS00086">
    <property type="entry name" value="CYTOCHROME_P450"/>
    <property type="match status" value="1"/>
</dbReference>
<dbReference type="GO" id="GO:0004497">
    <property type="term" value="F:monooxygenase activity"/>
    <property type="evidence" value="ECO:0007669"/>
    <property type="project" value="UniProtKB-KW"/>
</dbReference>
<dbReference type="Gene3D" id="1.10.630.10">
    <property type="entry name" value="Cytochrome P450"/>
    <property type="match status" value="1"/>
</dbReference>
<comment type="caution">
    <text evidence="3">The sequence shown here is derived from an EMBL/GenBank/DDBJ whole genome shotgun (WGS) entry which is preliminary data.</text>
</comment>
<dbReference type="SUPFAM" id="SSF48264">
    <property type="entry name" value="Cytochrome P450"/>
    <property type="match status" value="1"/>
</dbReference>
<comment type="similarity">
    <text evidence="1 2">Belongs to the cytochrome P450 family.</text>
</comment>
<gene>
    <name evidence="3" type="ORF">M8542_48765</name>
</gene>
<dbReference type="GO" id="GO:0005506">
    <property type="term" value="F:iron ion binding"/>
    <property type="evidence" value="ECO:0007669"/>
    <property type="project" value="InterPro"/>
</dbReference>
<dbReference type="InterPro" id="IPR002397">
    <property type="entry name" value="Cyt_P450_B"/>
</dbReference>
<dbReference type="PANTHER" id="PTHR46696:SF1">
    <property type="entry name" value="CYTOCHROME P450 YJIB-RELATED"/>
    <property type="match status" value="1"/>
</dbReference>
<protein>
    <submittedName>
        <fullName evidence="3">Cytochrome P450</fullName>
    </submittedName>
</protein>
<keyword evidence="2" id="KW-0479">Metal-binding</keyword>
<dbReference type="PRINTS" id="PR00359">
    <property type="entry name" value="BP450"/>
</dbReference>
<keyword evidence="2" id="KW-0349">Heme</keyword>
<dbReference type="GO" id="GO:0020037">
    <property type="term" value="F:heme binding"/>
    <property type="evidence" value="ECO:0007669"/>
    <property type="project" value="InterPro"/>
</dbReference>
<dbReference type="Proteomes" id="UP001144096">
    <property type="component" value="Unassembled WGS sequence"/>
</dbReference>
<evidence type="ECO:0000256" key="2">
    <source>
        <dbReference type="RuleBase" id="RU000461"/>
    </source>
</evidence>
<dbReference type="Pfam" id="PF00067">
    <property type="entry name" value="p450"/>
    <property type="match status" value="1"/>
</dbReference>
<dbReference type="InterPro" id="IPR001128">
    <property type="entry name" value="Cyt_P450"/>
</dbReference>
<keyword evidence="2" id="KW-0408">Iron</keyword>
<dbReference type="EMBL" id="JAMXQV010000053">
    <property type="protein sequence ID" value="MCR6490715.1"/>
    <property type="molecule type" value="Genomic_DNA"/>
</dbReference>
<name>A0A9X2NP11_9PSEU</name>
<sequence length="169" mass="18184">MSLELLFAGHETTANMIALGTLWLVRNPDRAAVFANAELVPGAVEELLRLLTVTHAGRRRVALADVELGGVLIQAGEGVIAATDIANRDAAGFPEPGRFDAQRTPNHHLSFGFGVHQCLGQALARLELHVAYPALLRRFPTLTLAVPLEALAYRDGMGVYGVEELPVAW</sequence>
<keyword evidence="4" id="KW-1185">Reference proteome</keyword>
<dbReference type="PRINTS" id="PR00385">
    <property type="entry name" value="P450"/>
</dbReference>
<organism evidence="3 4">
    <name type="scientific">Amycolatopsis iheyensis</name>
    <dbReference type="NCBI Taxonomy" id="2945988"/>
    <lineage>
        <taxon>Bacteria</taxon>
        <taxon>Bacillati</taxon>
        <taxon>Actinomycetota</taxon>
        <taxon>Actinomycetes</taxon>
        <taxon>Pseudonocardiales</taxon>
        <taxon>Pseudonocardiaceae</taxon>
        <taxon>Amycolatopsis</taxon>
    </lineage>
</organism>
<evidence type="ECO:0000256" key="1">
    <source>
        <dbReference type="ARBA" id="ARBA00010617"/>
    </source>
</evidence>
<dbReference type="AlphaFoldDB" id="A0A9X2NP11"/>
<evidence type="ECO:0000313" key="3">
    <source>
        <dbReference type="EMBL" id="MCR6490715.1"/>
    </source>
</evidence>
<dbReference type="InterPro" id="IPR036396">
    <property type="entry name" value="Cyt_P450_sf"/>
</dbReference>
<dbReference type="InterPro" id="IPR017972">
    <property type="entry name" value="Cyt_P450_CS"/>
</dbReference>
<dbReference type="PANTHER" id="PTHR46696">
    <property type="entry name" value="P450, PUTATIVE (EUROFUNG)-RELATED"/>
    <property type="match status" value="1"/>
</dbReference>
<evidence type="ECO:0000313" key="4">
    <source>
        <dbReference type="Proteomes" id="UP001144096"/>
    </source>
</evidence>
<keyword evidence="2" id="KW-0560">Oxidoreductase</keyword>
<proteinExistence type="inferred from homology"/>
<reference evidence="3" key="1">
    <citation type="submission" date="2022-06" db="EMBL/GenBank/DDBJ databases">
        <title>Amycolatopsis iheyaensis sp. nov., a new species of the genus Amycolatopsis isolated from soil in Iheya island, Japan.</title>
        <authorList>
            <person name="Ngamcharungchit C."/>
            <person name="Kanto H."/>
            <person name="Take A."/>
            <person name="Intra B."/>
            <person name="Matsumoto A."/>
            <person name="Panbangred W."/>
            <person name="Inahashi Y."/>
        </authorList>
    </citation>
    <scope>NUCLEOTIDE SEQUENCE</scope>
    <source>
        <strain evidence="3">OK19-0408</strain>
    </source>
</reference>
<dbReference type="RefSeq" id="WP_257927287.1">
    <property type="nucleotide sequence ID" value="NZ_JAMXQV010000053.1"/>
</dbReference>
<dbReference type="GO" id="GO:0016705">
    <property type="term" value="F:oxidoreductase activity, acting on paired donors, with incorporation or reduction of molecular oxygen"/>
    <property type="evidence" value="ECO:0007669"/>
    <property type="project" value="InterPro"/>
</dbReference>
<keyword evidence="2" id="KW-0503">Monooxygenase</keyword>